<organism evidence="2 3">
    <name type="scientific">Pseudenterobacter timonensis</name>
    <dbReference type="NCBI Taxonomy" id="1755099"/>
    <lineage>
        <taxon>Bacteria</taxon>
        <taxon>Pseudomonadati</taxon>
        <taxon>Pseudomonadota</taxon>
        <taxon>Gammaproteobacteria</taxon>
        <taxon>Enterobacterales</taxon>
        <taxon>Enterobacteriaceae</taxon>
        <taxon>Pseudenterobacter</taxon>
    </lineage>
</organism>
<dbReference type="Proteomes" id="UP001561463">
    <property type="component" value="Unassembled WGS sequence"/>
</dbReference>
<sequence>MLLFYDKLILYESDTMKPKKLNAEQQYQLDLELVKKKPTNRIEAKAHLAAQLRISKHKAHISSKIRVNNFRGKRRVDFSKAEEVAREAMAKANAIRFSAGEVESVDTDRISESNKRWRGRTAD</sequence>
<evidence type="ECO:0000313" key="2">
    <source>
        <dbReference type="EMBL" id="MEX9254429.1"/>
    </source>
</evidence>
<dbReference type="RefSeq" id="WP_369498708.1">
    <property type="nucleotide sequence ID" value="NZ_JBFZPZ010000018.1"/>
</dbReference>
<feature type="region of interest" description="Disordered" evidence="1">
    <location>
        <begin position="101"/>
        <end position="123"/>
    </location>
</feature>
<evidence type="ECO:0000256" key="1">
    <source>
        <dbReference type="SAM" id="MobiDB-lite"/>
    </source>
</evidence>
<accession>A0ABV4AAD9</accession>
<keyword evidence="3" id="KW-1185">Reference proteome</keyword>
<name>A0ABV4AAD9_9ENTR</name>
<dbReference type="EMBL" id="JBFZPZ010000018">
    <property type="protein sequence ID" value="MEX9254429.1"/>
    <property type="molecule type" value="Genomic_DNA"/>
</dbReference>
<proteinExistence type="predicted"/>
<gene>
    <name evidence="2" type="ORF">AB7Z85_18220</name>
</gene>
<feature type="compositionally biased region" description="Basic and acidic residues" evidence="1">
    <location>
        <begin position="106"/>
        <end position="123"/>
    </location>
</feature>
<protein>
    <submittedName>
        <fullName evidence="2">Uncharacterized protein</fullName>
    </submittedName>
</protein>
<reference evidence="2 3" key="1">
    <citation type="submission" date="2024-03" db="EMBL/GenBank/DDBJ databases">
        <title>Role of Flies in the Dissemination of Carbapenem-Resistant Enterobacteriaceae (CRE): An Epidemiological and Genomic Study in China.</title>
        <authorList>
            <person name="Chen K."/>
            <person name="Zhang R."/>
            <person name="Chen S."/>
        </authorList>
    </citation>
    <scope>NUCLEOTIDE SEQUENCE [LARGE SCALE GENOMIC DNA]</scope>
    <source>
        <strain evidence="3">fly-313</strain>
    </source>
</reference>
<evidence type="ECO:0000313" key="3">
    <source>
        <dbReference type="Proteomes" id="UP001561463"/>
    </source>
</evidence>
<comment type="caution">
    <text evidence="2">The sequence shown here is derived from an EMBL/GenBank/DDBJ whole genome shotgun (WGS) entry which is preliminary data.</text>
</comment>